<keyword evidence="12" id="KW-1185">Reference proteome</keyword>
<evidence type="ECO:0000313" key="11">
    <source>
        <dbReference type="EMBL" id="GGA61411.1"/>
    </source>
</evidence>
<dbReference type="PANTHER" id="PTHR32309:SF13">
    <property type="entry name" value="FERRIC ENTEROBACTIN TRANSPORT PROTEIN FEPE"/>
    <property type="match status" value="1"/>
</dbReference>
<keyword evidence="8" id="KW-0175">Coiled coil</keyword>
<accession>A0A916W2D5</accession>
<dbReference type="EMBL" id="BMKB01000007">
    <property type="protein sequence ID" value="GGA61411.1"/>
    <property type="molecule type" value="Genomic_DNA"/>
</dbReference>
<evidence type="ECO:0000256" key="5">
    <source>
        <dbReference type="ARBA" id="ARBA00022840"/>
    </source>
</evidence>
<keyword evidence="4" id="KW-0547">Nucleotide-binding</keyword>
<organism evidence="11 12">
    <name type="scientific">Pelagibacterium lentulum</name>
    <dbReference type="NCBI Taxonomy" id="2029865"/>
    <lineage>
        <taxon>Bacteria</taxon>
        <taxon>Pseudomonadati</taxon>
        <taxon>Pseudomonadota</taxon>
        <taxon>Alphaproteobacteria</taxon>
        <taxon>Hyphomicrobiales</taxon>
        <taxon>Devosiaceae</taxon>
        <taxon>Pelagibacterium</taxon>
    </lineage>
</organism>
<dbReference type="InterPro" id="IPR050445">
    <property type="entry name" value="Bact_polysacc_biosynth/exp"/>
</dbReference>
<evidence type="ECO:0000256" key="7">
    <source>
        <dbReference type="ARBA" id="ARBA00023136"/>
    </source>
</evidence>
<name>A0A916W2D5_9HYPH</name>
<dbReference type="GO" id="GO:0004713">
    <property type="term" value="F:protein tyrosine kinase activity"/>
    <property type="evidence" value="ECO:0007669"/>
    <property type="project" value="TreeGrafter"/>
</dbReference>
<dbReference type="CDD" id="cd05387">
    <property type="entry name" value="BY-kinase"/>
    <property type="match status" value="1"/>
</dbReference>
<keyword evidence="7 9" id="KW-0472">Membrane</keyword>
<dbReference type="RefSeq" id="WP_164734905.1">
    <property type="nucleotide sequence ID" value="NZ_BMKB01000007.1"/>
</dbReference>
<evidence type="ECO:0000256" key="8">
    <source>
        <dbReference type="SAM" id="Coils"/>
    </source>
</evidence>
<dbReference type="AlphaFoldDB" id="A0A916W2D5"/>
<reference evidence="11 12" key="1">
    <citation type="journal article" date="2014" name="Int. J. Syst. Evol. Microbiol.">
        <title>Complete genome sequence of Corynebacterium casei LMG S-19264T (=DSM 44701T), isolated from a smear-ripened cheese.</title>
        <authorList>
            <consortium name="US DOE Joint Genome Institute (JGI-PGF)"/>
            <person name="Walter F."/>
            <person name="Albersmeier A."/>
            <person name="Kalinowski J."/>
            <person name="Ruckert C."/>
        </authorList>
    </citation>
    <scope>NUCLEOTIDE SEQUENCE [LARGE SCALE GENOMIC DNA]</scope>
    <source>
        <strain evidence="11 12">CGMCC 1.15896</strain>
    </source>
</reference>
<dbReference type="InterPro" id="IPR027417">
    <property type="entry name" value="P-loop_NTPase"/>
</dbReference>
<proteinExistence type="predicted"/>
<protein>
    <recommendedName>
        <fullName evidence="10">Polysaccharide chain length determinant N-terminal domain-containing protein</fullName>
    </recommendedName>
</protein>
<keyword evidence="3 9" id="KW-0812">Transmembrane</keyword>
<gene>
    <name evidence="11" type="ORF">GCM10011499_34680</name>
</gene>
<evidence type="ECO:0000313" key="12">
    <source>
        <dbReference type="Proteomes" id="UP000596977"/>
    </source>
</evidence>
<dbReference type="Pfam" id="PF02706">
    <property type="entry name" value="Wzz"/>
    <property type="match status" value="1"/>
</dbReference>
<dbReference type="GO" id="GO:0005886">
    <property type="term" value="C:plasma membrane"/>
    <property type="evidence" value="ECO:0007669"/>
    <property type="project" value="UniProtKB-SubCell"/>
</dbReference>
<comment type="caution">
    <text evidence="11">The sequence shown here is derived from an EMBL/GenBank/DDBJ whole genome shotgun (WGS) entry which is preliminary data.</text>
</comment>
<evidence type="ECO:0000256" key="4">
    <source>
        <dbReference type="ARBA" id="ARBA00022741"/>
    </source>
</evidence>
<feature type="domain" description="Polysaccharide chain length determinant N-terminal" evidence="10">
    <location>
        <begin position="5"/>
        <end position="96"/>
    </location>
</feature>
<evidence type="ECO:0000256" key="3">
    <source>
        <dbReference type="ARBA" id="ARBA00022692"/>
    </source>
</evidence>
<dbReference type="InterPro" id="IPR003856">
    <property type="entry name" value="LPS_length_determ_N"/>
</dbReference>
<evidence type="ECO:0000256" key="6">
    <source>
        <dbReference type="ARBA" id="ARBA00022989"/>
    </source>
</evidence>
<evidence type="ECO:0000256" key="9">
    <source>
        <dbReference type="SAM" id="Phobius"/>
    </source>
</evidence>
<feature type="coiled-coil region" evidence="8">
    <location>
        <begin position="184"/>
        <end position="211"/>
    </location>
</feature>
<evidence type="ECO:0000256" key="2">
    <source>
        <dbReference type="ARBA" id="ARBA00022475"/>
    </source>
</evidence>
<evidence type="ECO:0000256" key="1">
    <source>
        <dbReference type="ARBA" id="ARBA00004651"/>
    </source>
</evidence>
<sequence>MGHVEIDIRSTLGALRRQASAIAITFTLVVGIALAVLLAFPFQYQATALVLIDPKPQNLRASRLMGSSFANDDARVENEVEVLRSDPILIATIEQLGLLDDATFNAPAAWWLQIWPNYFPDRADNAATALEETLLRLRQNTEIERRGLSNVIAVTAKSPNRLQSRELANTIVQAYMDAQRDDEIADLLVARQVLESHLEEARQDLAASEKTVDDFMAGISLAFAPGIAQRAPEAQTGVQDRRLDNPPGDLTGLYRLQYRAQLARAYYQALITGSAQFDMQHDTQGAGVRLLAEALPPSPRFPDIVRGLGFAGLIGLGLGFGVAFKRERFHGGFTSARHLSAETGYTAIAEVPSFRPNGLTGTLTAADALVWAPLSRYSESIRRIRVGIDQTLRAPDGPTGCVIMMTSPNIGTGASSLALALARDYALSGAKTLLMDCDLRSPSQHKFVDIASNGNFHKHLRATWQSIEFMDLLVRDPHSSLSLLLNSDEARGPTDQLLSGRQFDRIIALARQTYDCVIIDTPAVGAVVDGLYLAKHADIAVVTIKWAQTRRTDVDDTLARLAAAKGPSAQIVTVLNRTGTMSTPADAFASPRQSDV</sequence>
<dbReference type="PANTHER" id="PTHR32309">
    <property type="entry name" value="TYROSINE-PROTEIN KINASE"/>
    <property type="match status" value="1"/>
</dbReference>
<keyword evidence="5" id="KW-0067">ATP-binding</keyword>
<keyword evidence="2" id="KW-1003">Cell membrane</keyword>
<keyword evidence="6 9" id="KW-1133">Transmembrane helix</keyword>
<dbReference type="Gene3D" id="3.40.50.300">
    <property type="entry name" value="P-loop containing nucleotide triphosphate hydrolases"/>
    <property type="match status" value="1"/>
</dbReference>
<feature type="transmembrane region" description="Helical" evidence="9">
    <location>
        <begin position="21"/>
        <end position="42"/>
    </location>
</feature>
<dbReference type="Proteomes" id="UP000596977">
    <property type="component" value="Unassembled WGS sequence"/>
</dbReference>
<dbReference type="SUPFAM" id="SSF52540">
    <property type="entry name" value="P-loop containing nucleoside triphosphate hydrolases"/>
    <property type="match status" value="1"/>
</dbReference>
<dbReference type="InterPro" id="IPR005702">
    <property type="entry name" value="Wzc-like_C"/>
</dbReference>
<evidence type="ECO:0000259" key="10">
    <source>
        <dbReference type="Pfam" id="PF02706"/>
    </source>
</evidence>
<comment type="subcellular location">
    <subcellularLocation>
        <location evidence="1">Cell membrane</location>
        <topology evidence="1">Multi-pass membrane protein</topology>
    </subcellularLocation>
</comment>